<accession>A0A0A9HF20</accession>
<name>A0A0A9HF20_ARUDO</name>
<evidence type="ECO:0000313" key="2">
    <source>
        <dbReference type="EMBL" id="JAE33441.1"/>
    </source>
</evidence>
<sequence length="26" mass="2955">MENKGVNSSTRCIPSSHMKPPIYQYS</sequence>
<dbReference type="AlphaFoldDB" id="A0A0A9HF20"/>
<evidence type="ECO:0000256" key="1">
    <source>
        <dbReference type="SAM" id="MobiDB-lite"/>
    </source>
</evidence>
<reference evidence="2" key="2">
    <citation type="journal article" date="2015" name="Data Brief">
        <title>Shoot transcriptome of the giant reed, Arundo donax.</title>
        <authorList>
            <person name="Barrero R.A."/>
            <person name="Guerrero F.D."/>
            <person name="Moolhuijzen P."/>
            <person name="Goolsby J.A."/>
            <person name="Tidwell J."/>
            <person name="Bellgard S.E."/>
            <person name="Bellgard M.I."/>
        </authorList>
    </citation>
    <scope>NUCLEOTIDE SEQUENCE</scope>
    <source>
        <tissue evidence="2">Shoot tissue taken approximately 20 cm above the soil surface</tissue>
    </source>
</reference>
<feature type="region of interest" description="Disordered" evidence="1">
    <location>
        <begin position="1"/>
        <end position="26"/>
    </location>
</feature>
<dbReference type="EMBL" id="GBRH01164455">
    <property type="protein sequence ID" value="JAE33441.1"/>
    <property type="molecule type" value="Transcribed_RNA"/>
</dbReference>
<feature type="compositionally biased region" description="Polar residues" evidence="1">
    <location>
        <begin position="1"/>
        <end position="13"/>
    </location>
</feature>
<organism evidence="2">
    <name type="scientific">Arundo donax</name>
    <name type="common">Giant reed</name>
    <name type="synonym">Donax arundinaceus</name>
    <dbReference type="NCBI Taxonomy" id="35708"/>
    <lineage>
        <taxon>Eukaryota</taxon>
        <taxon>Viridiplantae</taxon>
        <taxon>Streptophyta</taxon>
        <taxon>Embryophyta</taxon>
        <taxon>Tracheophyta</taxon>
        <taxon>Spermatophyta</taxon>
        <taxon>Magnoliopsida</taxon>
        <taxon>Liliopsida</taxon>
        <taxon>Poales</taxon>
        <taxon>Poaceae</taxon>
        <taxon>PACMAD clade</taxon>
        <taxon>Arundinoideae</taxon>
        <taxon>Arundineae</taxon>
        <taxon>Arundo</taxon>
    </lineage>
</organism>
<reference evidence="2" key="1">
    <citation type="submission" date="2014-09" db="EMBL/GenBank/DDBJ databases">
        <authorList>
            <person name="Magalhaes I.L.F."/>
            <person name="Oliveira U."/>
            <person name="Santos F.R."/>
            <person name="Vidigal T.H.D.A."/>
            <person name="Brescovit A.D."/>
            <person name="Santos A.J."/>
        </authorList>
    </citation>
    <scope>NUCLEOTIDE SEQUENCE</scope>
    <source>
        <tissue evidence="2">Shoot tissue taken approximately 20 cm above the soil surface</tissue>
    </source>
</reference>
<proteinExistence type="predicted"/>
<protein>
    <submittedName>
        <fullName evidence="2">Uncharacterized protein</fullName>
    </submittedName>
</protein>